<dbReference type="eggNOG" id="ENOG502R90B">
    <property type="taxonomic scope" value="Eukaryota"/>
</dbReference>
<dbReference type="AlphaFoldDB" id="G0MHC3"/>
<evidence type="ECO:0000313" key="3">
    <source>
        <dbReference type="Proteomes" id="UP000008068"/>
    </source>
</evidence>
<feature type="region of interest" description="Disordered" evidence="1">
    <location>
        <begin position="91"/>
        <end position="194"/>
    </location>
</feature>
<feature type="compositionally biased region" description="Polar residues" evidence="1">
    <location>
        <begin position="144"/>
        <end position="157"/>
    </location>
</feature>
<evidence type="ECO:0000313" key="2">
    <source>
        <dbReference type="EMBL" id="EGT57936.1"/>
    </source>
</evidence>
<keyword evidence="3" id="KW-1185">Reference proteome</keyword>
<protein>
    <submittedName>
        <fullName evidence="2">Uncharacterized protein</fullName>
    </submittedName>
</protein>
<proteinExistence type="predicted"/>
<accession>G0MHC3</accession>
<feature type="compositionally biased region" description="Basic and acidic residues" evidence="1">
    <location>
        <begin position="91"/>
        <end position="143"/>
    </location>
</feature>
<dbReference type="EMBL" id="GL379794">
    <property type="protein sequence ID" value="EGT57936.1"/>
    <property type="molecule type" value="Genomic_DNA"/>
</dbReference>
<reference evidence="3" key="1">
    <citation type="submission" date="2011-07" db="EMBL/GenBank/DDBJ databases">
        <authorList>
            <consortium name="Caenorhabditis brenneri Sequencing and Analysis Consortium"/>
            <person name="Wilson R.K."/>
        </authorList>
    </citation>
    <scope>NUCLEOTIDE SEQUENCE [LARGE SCALE GENOMIC DNA]</scope>
    <source>
        <strain evidence="3">PB2801</strain>
    </source>
</reference>
<sequence>MKHSIDELAEIFHEQALFKKYPDFHDYVKKSYPEWFEDQHLINLKREFRKDFLCELDFFDIEEKKCQSNTDEDDGDGEESYYCNKCYCHHSRESEKQEIENEGKSRKDDDEEARKEDEMSCDVETIRRELMKLMEKEQQKDANKQNCESRANSQAESVESYLKDVPSTSNAHQKLERSSDVDGDDESSSGEQSI</sequence>
<dbReference type="InParanoid" id="G0MHC3"/>
<dbReference type="HOGENOM" id="CLU_1403583_0_0_1"/>
<gene>
    <name evidence="2" type="ORF">CAEBREN_11186</name>
</gene>
<organism evidence="3">
    <name type="scientific">Caenorhabditis brenneri</name>
    <name type="common">Nematode worm</name>
    <dbReference type="NCBI Taxonomy" id="135651"/>
    <lineage>
        <taxon>Eukaryota</taxon>
        <taxon>Metazoa</taxon>
        <taxon>Ecdysozoa</taxon>
        <taxon>Nematoda</taxon>
        <taxon>Chromadorea</taxon>
        <taxon>Rhabditida</taxon>
        <taxon>Rhabditina</taxon>
        <taxon>Rhabditomorpha</taxon>
        <taxon>Rhabditoidea</taxon>
        <taxon>Rhabditidae</taxon>
        <taxon>Peloderinae</taxon>
        <taxon>Caenorhabditis</taxon>
    </lineage>
</organism>
<name>G0MHC3_CAEBE</name>
<dbReference type="Proteomes" id="UP000008068">
    <property type="component" value="Unassembled WGS sequence"/>
</dbReference>
<evidence type="ECO:0000256" key="1">
    <source>
        <dbReference type="SAM" id="MobiDB-lite"/>
    </source>
</evidence>